<name>A0A4Y2QS96_ARAVE</name>
<evidence type="ECO:0000256" key="1">
    <source>
        <dbReference type="SAM" id="MobiDB-lite"/>
    </source>
</evidence>
<proteinExistence type="predicted"/>
<reference evidence="2 3" key="1">
    <citation type="journal article" date="2019" name="Sci. Rep.">
        <title>Orb-weaving spider Araneus ventricosus genome elucidates the spidroin gene catalogue.</title>
        <authorList>
            <person name="Kono N."/>
            <person name="Nakamura H."/>
            <person name="Ohtoshi R."/>
            <person name="Moran D.A.P."/>
            <person name="Shinohara A."/>
            <person name="Yoshida Y."/>
            <person name="Fujiwara M."/>
            <person name="Mori M."/>
            <person name="Tomita M."/>
            <person name="Arakawa K."/>
        </authorList>
    </citation>
    <scope>NUCLEOTIDE SEQUENCE [LARGE SCALE GENOMIC DNA]</scope>
</reference>
<protein>
    <submittedName>
        <fullName evidence="2">Uncharacterized protein</fullName>
    </submittedName>
</protein>
<dbReference type="Proteomes" id="UP000499080">
    <property type="component" value="Unassembled WGS sequence"/>
</dbReference>
<organism evidence="2 3">
    <name type="scientific">Araneus ventricosus</name>
    <name type="common">Orbweaver spider</name>
    <name type="synonym">Epeira ventricosa</name>
    <dbReference type="NCBI Taxonomy" id="182803"/>
    <lineage>
        <taxon>Eukaryota</taxon>
        <taxon>Metazoa</taxon>
        <taxon>Ecdysozoa</taxon>
        <taxon>Arthropoda</taxon>
        <taxon>Chelicerata</taxon>
        <taxon>Arachnida</taxon>
        <taxon>Araneae</taxon>
        <taxon>Araneomorphae</taxon>
        <taxon>Entelegynae</taxon>
        <taxon>Araneoidea</taxon>
        <taxon>Araneidae</taxon>
        <taxon>Araneus</taxon>
    </lineage>
</organism>
<evidence type="ECO:0000313" key="2">
    <source>
        <dbReference type="EMBL" id="GBN66181.1"/>
    </source>
</evidence>
<dbReference type="EMBL" id="BGPR01014669">
    <property type="protein sequence ID" value="GBN66181.1"/>
    <property type="molecule type" value="Genomic_DNA"/>
</dbReference>
<keyword evidence="3" id="KW-1185">Reference proteome</keyword>
<sequence length="115" mass="13014">MLSPLHAGERGLSSPPGQRKTHQNGSLRFCLFFSRPYFTPLHPNSLCPASPKTLYARSLSLYHSSKGQLRHQDFRESSRTIDQPYEFRGILKGMATSSKFCPTGFPQFLKVLENP</sequence>
<evidence type="ECO:0000313" key="3">
    <source>
        <dbReference type="Proteomes" id="UP000499080"/>
    </source>
</evidence>
<accession>A0A4Y2QS96</accession>
<feature type="region of interest" description="Disordered" evidence="1">
    <location>
        <begin position="1"/>
        <end position="23"/>
    </location>
</feature>
<gene>
    <name evidence="2" type="ORF">AVEN_192137_1</name>
</gene>
<comment type="caution">
    <text evidence="2">The sequence shown here is derived from an EMBL/GenBank/DDBJ whole genome shotgun (WGS) entry which is preliminary data.</text>
</comment>
<dbReference type="AlphaFoldDB" id="A0A4Y2QS96"/>